<proteinExistence type="predicted"/>
<reference evidence="1 2" key="1">
    <citation type="submission" date="2018-12" db="EMBL/GenBank/DDBJ databases">
        <title>Rubrispira sanarue gen. nov., sp., nov., a member of the order Silvanigrellales, isolated from a brackish lake in Hamamatsu Japan.</title>
        <authorList>
            <person name="Maejima Y."/>
            <person name="Iino T."/>
            <person name="Muraguchi Y."/>
            <person name="Fukuda K."/>
            <person name="Nojiri H."/>
            <person name="Ohkuma M."/>
            <person name="Moriuchi R."/>
            <person name="Dohra H."/>
            <person name="Kimbara K."/>
            <person name="Shintani M."/>
        </authorList>
    </citation>
    <scope>NUCLEOTIDE SEQUENCE [LARGE SCALE GENOMIC DNA]</scope>
    <source>
        <strain evidence="1 2">RF1110005</strain>
    </source>
</reference>
<dbReference type="AlphaFoldDB" id="A0A4P2VKX5"/>
<accession>A0A4P2VKX5</accession>
<evidence type="ECO:0000313" key="2">
    <source>
        <dbReference type="Proteomes" id="UP000291236"/>
    </source>
</evidence>
<gene>
    <name evidence="1" type="ORF">JCM31447_04110</name>
</gene>
<keyword evidence="2" id="KW-1185">Reference proteome</keyword>
<name>A0A4P2VKX5_FLUSA</name>
<organism evidence="1 2">
    <name type="scientific">Fluviispira sanaruensis</name>
    <dbReference type="NCBI Taxonomy" id="2493639"/>
    <lineage>
        <taxon>Bacteria</taxon>
        <taxon>Pseudomonadati</taxon>
        <taxon>Bdellovibrionota</taxon>
        <taxon>Oligoflexia</taxon>
        <taxon>Silvanigrellales</taxon>
        <taxon>Silvanigrellaceae</taxon>
        <taxon>Fluviispira</taxon>
    </lineage>
</organism>
<dbReference type="SUPFAM" id="SSF56399">
    <property type="entry name" value="ADP-ribosylation"/>
    <property type="match status" value="1"/>
</dbReference>
<dbReference type="OrthoDB" id="1362422at2"/>
<protein>
    <submittedName>
        <fullName evidence="1">Uncharacterized protein</fullName>
    </submittedName>
</protein>
<evidence type="ECO:0000313" key="1">
    <source>
        <dbReference type="EMBL" id="BBH51979.1"/>
    </source>
</evidence>
<dbReference type="Gene3D" id="3.90.176.10">
    <property type="entry name" value="Toxin ADP-ribosyltransferase, Chain A, domain 1"/>
    <property type="match status" value="1"/>
</dbReference>
<dbReference type="EMBL" id="AP019368">
    <property type="protein sequence ID" value="BBH51979.1"/>
    <property type="molecule type" value="Genomic_DNA"/>
</dbReference>
<dbReference type="KEGG" id="sbf:JCM31447_04110"/>
<dbReference type="Proteomes" id="UP000291236">
    <property type="component" value="Chromosome"/>
</dbReference>
<sequence>MICRYCNSKIDFSSGNNHICFPILNRMIILRDKFFDHNIYPKKILDHMKHLVVKSILTKSEYKNKYYDNIRKKNSIIYPKIQGYAKRDYQIMNPVLSKEYADNISNALKAEVKDHKEFIKNYPEYNSNYEEIINGIIHEKTKLKDIEEMIGELFKYDNYSEQRFLLRGDQIGTTSKKIELFQKLYRNFKFGDMKNCIYTHKAFLSTSSSVPFDRSLLITIITDPIFQDHFAKNIKASTSFTYEDEVLFLPDSKFMVVYFEKRNPISSHMIKALINNETTLKYKYFLVLLALPLYYDENNYREAPFIRDSFNYWKEVANS</sequence>